<dbReference type="Proteomes" id="UP000838878">
    <property type="component" value="Chromosome 13"/>
</dbReference>
<dbReference type="OrthoDB" id="7513979at2759"/>
<organism evidence="1 2">
    <name type="scientific">Brenthis ino</name>
    <name type="common">lesser marbled fritillary</name>
    <dbReference type="NCBI Taxonomy" id="405034"/>
    <lineage>
        <taxon>Eukaryota</taxon>
        <taxon>Metazoa</taxon>
        <taxon>Ecdysozoa</taxon>
        <taxon>Arthropoda</taxon>
        <taxon>Hexapoda</taxon>
        <taxon>Insecta</taxon>
        <taxon>Pterygota</taxon>
        <taxon>Neoptera</taxon>
        <taxon>Endopterygota</taxon>
        <taxon>Lepidoptera</taxon>
        <taxon>Glossata</taxon>
        <taxon>Ditrysia</taxon>
        <taxon>Papilionoidea</taxon>
        <taxon>Nymphalidae</taxon>
        <taxon>Heliconiinae</taxon>
        <taxon>Argynnini</taxon>
        <taxon>Brenthis</taxon>
    </lineage>
</organism>
<name>A0A8J9YAF7_9NEOP</name>
<accession>A0A8J9YAF7</accession>
<keyword evidence="2" id="KW-1185">Reference proteome</keyword>
<gene>
    <name evidence="1" type="ORF">BINO364_LOCUS5605</name>
</gene>
<feature type="non-terminal residue" evidence="1">
    <location>
        <position position="189"/>
    </location>
</feature>
<protein>
    <submittedName>
        <fullName evidence="1">Uncharacterized protein</fullName>
    </submittedName>
</protein>
<evidence type="ECO:0000313" key="1">
    <source>
        <dbReference type="EMBL" id="CAH0719236.1"/>
    </source>
</evidence>
<dbReference type="EMBL" id="OV170233">
    <property type="protein sequence ID" value="CAH0719236.1"/>
    <property type="molecule type" value="Genomic_DNA"/>
</dbReference>
<proteinExistence type="predicted"/>
<reference evidence="1" key="1">
    <citation type="submission" date="2021-12" db="EMBL/GenBank/DDBJ databases">
        <authorList>
            <person name="Martin H S."/>
        </authorList>
    </citation>
    <scope>NUCLEOTIDE SEQUENCE</scope>
</reference>
<evidence type="ECO:0000313" key="2">
    <source>
        <dbReference type="Proteomes" id="UP000838878"/>
    </source>
</evidence>
<dbReference type="AlphaFoldDB" id="A0A8J9YAF7"/>
<sequence length="189" mass="20118">MRVRTSVRQVLALLVRTGGWCSPDVIKARLVKCLALEDAYCACASGVVPEDAYYVCASGVVPEDAYYVCASGVVPEDAYYVCASGVIPEVVFSEHASGCNDENPDGVLYDYAGPTNVLSTDGTETNKNGGQTVATSPVASDEEVPVDRCIGYTIPQQRCKSVSVNEQLAVVGGTGSGRKGQLTDRHWRR</sequence>